<accession>A0AA40KC91</accession>
<gene>
    <name evidence="2" type="ORF">B0T18DRAFT_17215</name>
</gene>
<evidence type="ECO:0000313" key="2">
    <source>
        <dbReference type="EMBL" id="KAK0753527.1"/>
    </source>
</evidence>
<dbReference type="Proteomes" id="UP001172155">
    <property type="component" value="Unassembled WGS sequence"/>
</dbReference>
<keyword evidence="3" id="KW-1185">Reference proteome</keyword>
<proteinExistence type="predicted"/>
<evidence type="ECO:0000256" key="1">
    <source>
        <dbReference type="SAM" id="MobiDB-lite"/>
    </source>
</evidence>
<dbReference type="AlphaFoldDB" id="A0AA40KC91"/>
<sequence>MDAGANEPWIHDFSENSPWCWEWWKVDLEFDDLCTTLEAKYNMVPYRIQGDEAFHHDVSDVAYEAKNLDDFPTKLALRLDERLRELHKAWDSTAVKIFCGQKQVFGGDLIRLIAFQHFTSNRSLDSVVLFFHSLLPPPTPATPQLRDPQLPGSPPVEAHHTE</sequence>
<dbReference type="EMBL" id="JAUKUD010000001">
    <property type="protein sequence ID" value="KAK0753527.1"/>
    <property type="molecule type" value="Genomic_DNA"/>
</dbReference>
<reference evidence="2" key="1">
    <citation type="submission" date="2023-06" db="EMBL/GenBank/DDBJ databases">
        <title>Genome-scale phylogeny and comparative genomics of the fungal order Sordariales.</title>
        <authorList>
            <consortium name="Lawrence Berkeley National Laboratory"/>
            <person name="Hensen N."/>
            <person name="Bonometti L."/>
            <person name="Westerberg I."/>
            <person name="Brannstrom I.O."/>
            <person name="Guillou S."/>
            <person name="Cros-Aarteil S."/>
            <person name="Calhoun S."/>
            <person name="Haridas S."/>
            <person name="Kuo A."/>
            <person name="Mondo S."/>
            <person name="Pangilinan J."/>
            <person name="Riley R."/>
            <person name="LaButti K."/>
            <person name="Andreopoulos B."/>
            <person name="Lipzen A."/>
            <person name="Chen C."/>
            <person name="Yanf M."/>
            <person name="Daum C."/>
            <person name="Ng V."/>
            <person name="Clum A."/>
            <person name="Steindorff A."/>
            <person name="Ohm R."/>
            <person name="Martin F."/>
            <person name="Silar P."/>
            <person name="Natvig D."/>
            <person name="Lalanne C."/>
            <person name="Gautier V."/>
            <person name="Ament-velasquez S.L."/>
            <person name="Kruys A."/>
            <person name="Hutchinson M.I."/>
            <person name="Powell A.J."/>
            <person name="Barry K."/>
            <person name="Miller A.N."/>
            <person name="Grigoriev I.V."/>
            <person name="Debuchy R."/>
            <person name="Gladieux P."/>
            <person name="Thoren M.H."/>
            <person name="Johannesson H."/>
        </authorList>
    </citation>
    <scope>NUCLEOTIDE SEQUENCE</scope>
    <source>
        <strain evidence="2">SMH3187-1</strain>
    </source>
</reference>
<protein>
    <submittedName>
        <fullName evidence="2">Uncharacterized protein</fullName>
    </submittedName>
</protein>
<name>A0AA40KC91_9PEZI</name>
<feature type="region of interest" description="Disordered" evidence="1">
    <location>
        <begin position="140"/>
        <end position="162"/>
    </location>
</feature>
<organism evidence="2 3">
    <name type="scientific">Schizothecium vesticola</name>
    <dbReference type="NCBI Taxonomy" id="314040"/>
    <lineage>
        <taxon>Eukaryota</taxon>
        <taxon>Fungi</taxon>
        <taxon>Dikarya</taxon>
        <taxon>Ascomycota</taxon>
        <taxon>Pezizomycotina</taxon>
        <taxon>Sordariomycetes</taxon>
        <taxon>Sordariomycetidae</taxon>
        <taxon>Sordariales</taxon>
        <taxon>Schizotheciaceae</taxon>
        <taxon>Schizothecium</taxon>
    </lineage>
</organism>
<evidence type="ECO:0000313" key="3">
    <source>
        <dbReference type="Proteomes" id="UP001172155"/>
    </source>
</evidence>
<comment type="caution">
    <text evidence="2">The sequence shown here is derived from an EMBL/GenBank/DDBJ whole genome shotgun (WGS) entry which is preliminary data.</text>
</comment>